<feature type="compositionally biased region" description="Basic and acidic residues" evidence="1">
    <location>
        <begin position="85"/>
        <end position="94"/>
    </location>
</feature>
<feature type="region of interest" description="Disordered" evidence="1">
    <location>
        <begin position="70"/>
        <end position="94"/>
    </location>
</feature>
<organism evidence="2 3">
    <name type="scientific">Nocardioides mangrovi</name>
    <dbReference type="NCBI Taxonomy" id="2874580"/>
    <lineage>
        <taxon>Bacteria</taxon>
        <taxon>Bacillati</taxon>
        <taxon>Actinomycetota</taxon>
        <taxon>Actinomycetes</taxon>
        <taxon>Propionibacteriales</taxon>
        <taxon>Nocardioidaceae</taxon>
        <taxon>Nocardioides</taxon>
    </lineage>
</organism>
<keyword evidence="2" id="KW-0969">Cilium</keyword>
<accession>A0ABS7UAF5</accession>
<name>A0ABS7UAF5_9ACTN</name>
<dbReference type="RefSeq" id="WP_224122193.1">
    <property type="nucleotide sequence ID" value="NZ_JAIQZJ010000002.1"/>
</dbReference>
<protein>
    <submittedName>
        <fullName evidence="2">Flagellar FlbD family protein</fullName>
    </submittedName>
</protein>
<evidence type="ECO:0000313" key="2">
    <source>
        <dbReference type="EMBL" id="MBZ5737819.1"/>
    </source>
</evidence>
<comment type="caution">
    <text evidence="2">The sequence shown here is derived from an EMBL/GenBank/DDBJ whole genome shotgun (WGS) entry which is preliminary data.</text>
</comment>
<dbReference type="InterPro" id="IPR009384">
    <property type="entry name" value="SwrD-like"/>
</dbReference>
<dbReference type="PANTHER" id="PTHR39185:SF1">
    <property type="entry name" value="SWARMING MOTILITY PROTEIN SWRD"/>
    <property type="match status" value="1"/>
</dbReference>
<dbReference type="Pfam" id="PF06289">
    <property type="entry name" value="FlbD"/>
    <property type="match status" value="1"/>
</dbReference>
<evidence type="ECO:0000313" key="3">
    <source>
        <dbReference type="Proteomes" id="UP000780875"/>
    </source>
</evidence>
<dbReference type="Proteomes" id="UP000780875">
    <property type="component" value="Unassembled WGS sequence"/>
</dbReference>
<evidence type="ECO:0000256" key="1">
    <source>
        <dbReference type="SAM" id="MobiDB-lite"/>
    </source>
</evidence>
<keyword evidence="2" id="KW-0282">Flagellum</keyword>
<dbReference type="PANTHER" id="PTHR39185">
    <property type="entry name" value="SWARMING MOTILITY PROTEIN SWRD"/>
    <property type="match status" value="1"/>
</dbReference>
<proteinExistence type="predicted"/>
<dbReference type="EMBL" id="JAIQZJ010000002">
    <property type="protein sequence ID" value="MBZ5737819.1"/>
    <property type="molecule type" value="Genomic_DNA"/>
</dbReference>
<reference evidence="2 3" key="1">
    <citation type="submission" date="2021-09" db="EMBL/GenBank/DDBJ databases">
        <title>Whole genome sequence of Nocardioides sp. GBK3QG-3.</title>
        <authorList>
            <person name="Tuo L."/>
        </authorList>
    </citation>
    <scope>NUCLEOTIDE SEQUENCE [LARGE SCALE GENOMIC DNA]</scope>
    <source>
        <strain evidence="2 3">GBK3QG-3</strain>
    </source>
</reference>
<sequence length="94" mass="10493">MITLTRLSGTTFALNSDLIERVDATPDTVVTLVDGKKYVVVESLREVVDAIRRHRGEILAISTLVDVEPWQPPDREPHLGTVTELPRRSSDKEA</sequence>
<gene>
    <name evidence="2" type="ORF">K8U61_06580</name>
</gene>
<keyword evidence="2" id="KW-0966">Cell projection</keyword>
<keyword evidence="3" id="KW-1185">Reference proteome</keyword>